<protein>
    <submittedName>
        <fullName evidence="8">Thiamine pyrophosphate-dependent acetolactate synthase large subunit-like protein</fullName>
    </submittedName>
</protein>
<dbReference type="Gene3D" id="3.40.50.1220">
    <property type="entry name" value="TPP-binding domain"/>
    <property type="match status" value="1"/>
</dbReference>
<dbReference type="PANTHER" id="PTHR18968">
    <property type="entry name" value="THIAMINE PYROPHOSPHATE ENZYMES"/>
    <property type="match status" value="1"/>
</dbReference>
<feature type="domain" description="Thiamine pyrophosphate enzyme TPP-binding" evidence="6">
    <location>
        <begin position="385"/>
        <end position="533"/>
    </location>
</feature>
<dbReference type="InterPro" id="IPR045229">
    <property type="entry name" value="TPP_enz"/>
</dbReference>
<dbReference type="InterPro" id="IPR029035">
    <property type="entry name" value="DHS-like_NAD/FAD-binding_dom"/>
</dbReference>
<accession>A0ABS4XG08</accession>
<comment type="similarity">
    <text evidence="2 4">Belongs to the TPP enzyme family.</text>
</comment>
<dbReference type="CDD" id="cd00568">
    <property type="entry name" value="TPP_enzymes"/>
    <property type="match status" value="1"/>
</dbReference>
<evidence type="ECO:0000256" key="4">
    <source>
        <dbReference type="RuleBase" id="RU362132"/>
    </source>
</evidence>
<gene>
    <name evidence="8" type="ORF">JOF47_002905</name>
</gene>
<dbReference type="RefSeq" id="WP_209999618.1">
    <property type="nucleotide sequence ID" value="NZ_BAAAJY010000009.1"/>
</dbReference>
<dbReference type="SUPFAM" id="SSF52467">
    <property type="entry name" value="DHS-like NAD/FAD-binding domain"/>
    <property type="match status" value="1"/>
</dbReference>
<reference evidence="8 9" key="1">
    <citation type="submission" date="2021-03" db="EMBL/GenBank/DDBJ databases">
        <title>Sequencing the genomes of 1000 actinobacteria strains.</title>
        <authorList>
            <person name="Klenk H.-P."/>
        </authorList>
    </citation>
    <scope>NUCLEOTIDE SEQUENCE [LARGE SCALE GENOMIC DNA]</scope>
    <source>
        <strain evidence="8 9">DSM 15797</strain>
    </source>
</reference>
<keyword evidence="9" id="KW-1185">Reference proteome</keyword>
<evidence type="ECO:0000259" key="5">
    <source>
        <dbReference type="Pfam" id="PF00205"/>
    </source>
</evidence>
<dbReference type="InterPro" id="IPR012000">
    <property type="entry name" value="Thiamin_PyroP_enz_cen_dom"/>
</dbReference>
<evidence type="ECO:0000256" key="1">
    <source>
        <dbReference type="ARBA" id="ARBA00001964"/>
    </source>
</evidence>
<feature type="domain" description="Thiamine pyrophosphate enzyme central" evidence="5">
    <location>
        <begin position="187"/>
        <end position="315"/>
    </location>
</feature>
<dbReference type="PANTHER" id="PTHR18968:SF166">
    <property type="entry name" value="2-HYDROXYACYL-COA LYASE 2"/>
    <property type="match status" value="1"/>
</dbReference>
<dbReference type="InterPro" id="IPR029061">
    <property type="entry name" value="THDP-binding"/>
</dbReference>
<comment type="cofactor">
    <cofactor evidence="1">
        <name>thiamine diphosphate</name>
        <dbReference type="ChEBI" id="CHEBI:58937"/>
    </cofactor>
</comment>
<evidence type="ECO:0000259" key="6">
    <source>
        <dbReference type="Pfam" id="PF02775"/>
    </source>
</evidence>
<name>A0ABS4XG08_9MICC</name>
<evidence type="ECO:0000313" key="8">
    <source>
        <dbReference type="EMBL" id="MBP2387394.1"/>
    </source>
</evidence>
<dbReference type="CDD" id="cd07035">
    <property type="entry name" value="TPP_PYR_POX_like"/>
    <property type="match status" value="1"/>
</dbReference>
<evidence type="ECO:0000256" key="2">
    <source>
        <dbReference type="ARBA" id="ARBA00007812"/>
    </source>
</evidence>
<dbReference type="Pfam" id="PF02775">
    <property type="entry name" value="TPP_enzyme_C"/>
    <property type="match status" value="1"/>
</dbReference>
<feature type="domain" description="Thiamine pyrophosphate enzyme N-terminal TPP-binding" evidence="7">
    <location>
        <begin position="1"/>
        <end position="104"/>
    </location>
</feature>
<evidence type="ECO:0000313" key="9">
    <source>
        <dbReference type="Proteomes" id="UP001296993"/>
    </source>
</evidence>
<dbReference type="InterPro" id="IPR012001">
    <property type="entry name" value="Thiamin_PyroP_enz_TPP-bd_dom"/>
</dbReference>
<dbReference type="Pfam" id="PF02776">
    <property type="entry name" value="TPP_enzyme_N"/>
    <property type="match status" value="1"/>
</dbReference>
<dbReference type="Gene3D" id="3.40.50.970">
    <property type="match status" value="2"/>
</dbReference>
<proteinExistence type="inferred from homology"/>
<dbReference type="EMBL" id="JAGIOF010000001">
    <property type="protein sequence ID" value="MBP2387394.1"/>
    <property type="molecule type" value="Genomic_DNA"/>
</dbReference>
<dbReference type="SUPFAM" id="SSF52518">
    <property type="entry name" value="Thiamin diphosphate-binding fold (THDP-binding)"/>
    <property type="match status" value="2"/>
</dbReference>
<comment type="caution">
    <text evidence="8">The sequence shown here is derived from an EMBL/GenBank/DDBJ whole genome shotgun (WGS) entry which is preliminary data.</text>
</comment>
<dbReference type="InterPro" id="IPR011766">
    <property type="entry name" value="TPP_enzyme_TPP-bd"/>
</dbReference>
<organism evidence="8 9">
    <name type="scientific">Paeniglutamicibacter kerguelensis</name>
    <dbReference type="NCBI Taxonomy" id="254788"/>
    <lineage>
        <taxon>Bacteria</taxon>
        <taxon>Bacillati</taxon>
        <taxon>Actinomycetota</taxon>
        <taxon>Actinomycetes</taxon>
        <taxon>Micrococcales</taxon>
        <taxon>Micrococcaceae</taxon>
        <taxon>Paeniglutamicibacter</taxon>
    </lineage>
</organism>
<sequence>MNVAQLVGKTLAELGVGHCFGVVGSGNFTITNTLIEHGVPFTAARHEGGAATMADAYSRASGQVALLSVHQGCGLTNAATGIGEAAKSRTPMIVLAAEAAPSAVYSNFAMDQDGFAASVYAVPERVHSAQSAVADTVRAYRRAVNDRRTVVLNLPLNVQAQEVTDHQAATPAGIAPAEPIRPSRASVQALAELLAGARRPVFVAGRGGRGARNEILALAKHAGALVATSAVAKGLFNEDDFNLGISGGFSSPLAAELITDADLIIGFGCALNMWTMRHGHLIGTGTKVVQVDLEEQALGANRPIDLGIVGDSAQCAADVLEALVAGNVQAREGYRTHAVAARIKESIDWNQVDFDDLSDGQFIDPRTLTKRLDELLPAERIVSVDSGNFMGYPSQFLSVPDEFGFCFTQAFQSIGLGLYTAIGAGLAQPGRMPVLGTGDGGFHMAIAELDTAVRLGLPLVCIVYNDAAYGAEVHHFGIDDPEADMSSVQFPDTDFAAIGRGFGADGITVRTLADLDAVGDWVASNPSQPLVIDAKIASDSGSWWLAEAFKGH</sequence>
<evidence type="ECO:0000256" key="3">
    <source>
        <dbReference type="ARBA" id="ARBA00023052"/>
    </source>
</evidence>
<dbReference type="Pfam" id="PF00205">
    <property type="entry name" value="TPP_enzyme_M"/>
    <property type="match status" value="1"/>
</dbReference>
<evidence type="ECO:0000259" key="7">
    <source>
        <dbReference type="Pfam" id="PF02776"/>
    </source>
</evidence>
<keyword evidence="3 4" id="KW-0786">Thiamine pyrophosphate</keyword>
<dbReference type="Proteomes" id="UP001296993">
    <property type="component" value="Unassembled WGS sequence"/>
</dbReference>